<dbReference type="AlphaFoldDB" id="A0A2G8T1G7"/>
<gene>
    <name evidence="4" type="ORF">CR103_10315</name>
</gene>
<dbReference type="NCBIfam" id="TIGR01840">
    <property type="entry name" value="esterase_phb"/>
    <property type="match status" value="1"/>
</dbReference>
<dbReference type="SUPFAM" id="SSF53474">
    <property type="entry name" value="alpha/beta-Hydrolases"/>
    <property type="match status" value="1"/>
</dbReference>
<dbReference type="Proteomes" id="UP000228593">
    <property type="component" value="Unassembled WGS sequence"/>
</dbReference>
<protein>
    <submittedName>
        <fullName evidence="4">PHB depolymerase esterase</fullName>
    </submittedName>
</protein>
<reference evidence="4 5" key="1">
    <citation type="submission" date="2017-10" db="EMBL/GenBank/DDBJ databases">
        <title>Massilia psychrophilum sp. nov., a novel purple-pigmented bacterium isolated from Tianshan glacier, Xinjiang Municipality, China.</title>
        <authorList>
            <person name="Wang H."/>
        </authorList>
    </citation>
    <scope>NUCLEOTIDE SEQUENCE [LARGE SCALE GENOMIC DNA]</scope>
    <source>
        <strain evidence="4 5">JCM 30813</strain>
    </source>
</reference>
<keyword evidence="5" id="KW-1185">Reference proteome</keyword>
<accession>A0A2G8T1G7</accession>
<evidence type="ECO:0000256" key="3">
    <source>
        <dbReference type="SAM" id="MobiDB-lite"/>
    </source>
</evidence>
<feature type="compositionally biased region" description="Low complexity" evidence="3">
    <location>
        <begin position="68"/>
        <end position="80"/>
    </location>
</feature>
<dbReference type="GO" id="GO:0016787">
    <property type="term" value="F:hydrolase activity"/>
    <property type="evidence" value="ECO:0007669"/>
    <property type="project" value="UniProtKB-KW"/>
</dbReference>
<evidence type="ECO:0000256" key="1">
    <source>
        <dbReference type="ARBA" id="ARBA00022729"/>
    </source>
</evidence>
<dbReference type="OrthoDB" id="9767239at2"/>
<feature type="region of interest" description="Disordered" evidence="3">
    <location>
        <begin position="37"/>
        <end position="80"/>
    </location>
</feature>
<dbReference type="InterPro" id="IPR050955">
    <property type="entry name" value="Plant_Biomass_Hydrol_Est"/>
</dbReference>
<keyword evidence="2" id="KW-0378">Hydrolase</keyword>
<keyword evidence="1" id="KW-0732">Signal</keyword>
<dbReference type="PANTHER" id="PTHR43037">
    <property type="entry name" value="UNNAMED PRODUCT-RELATED"/>
    <property type="match status" value="1"/>
</dbReference>
<dbReference type="Gene3D" id="3.40.50.1820">
    <property type="entry name" value="alpha/beta hydrolase"/>
    <property type="match status" value="1"/>
</dbReference>
<dbReference type="InterPro" id="IPR029058">
    <property type="entry name" value="AB_hydrolase_fold"/>
</dbReference>
<proteinExistence type="predicted"/>
<dbReference type="RefSeq" id="WP_099915909.1">
    <property type="nucleotide sequence ID" value="NZ_BMHS01000016.1"/>
</dbReference>
<dbReference type="PANTHER" id="PTHR43037:SF1">
    <property type="entry name" value="BLL1128 PROTEIN"/>
    <property type="match status" value="1"/>
</dbReference>
<evidence type="ECO:0000313" key="5">
    <source>
        <dbReference type="Proteomes" id="UP000228593"/>
    </source>
</evidence>
<evidence type="ECO:0000313" key="4">
    <source>
        <dbReference type="EMBL" id="PIL39881.1"/>
    </source>
</evidence>
<evidence type="ECO:0000256" key="2">
    <source>
        <dbReference type="ARBA" id="ARBA00022801"/>
    </source>
</evidence>
<dbReference type="Pfam" id="PF10503">
    <property type="entry name" value="Esterase_PHB"/>
    <property type="match status" value="1"/>
</dbReference>
<comment type="caution">
    <text evidence="4">The sequence shown here is derived from an EMBL/GenBank/DDBJ whole genome shotgun (WGS) entry which is preliminary data.</text>
</comment>
<organism evidence="4 5">
    <name type="scientific">Massilia psychrophila</name>
    <dbReference type="NCBI Taxonomy" id="1603353"/>
    <lineage>
        <taxon>Bacteria</taxon>
        <taxon>Pseudomonadati</taxon>
        <taxon>Pseudomonadota</taxon>
        <taxon>Betaproteobacteria</taxon>
        <taxon>Burkholderiales</taxon>
        <taxon>Oxalobacteraceae</taxon>
        <taxon>Telluria group</taxon>
        <taxon>Massilia</taxon>
    </lineage>
</organism>
<feature type="compositionally biased region" description="Low complexity" evidence="3">
    <location>
        <begin position="44"/>
        <end position="56"/>
    </location>
</feature>
<name>A0A2G8T1G7_9BURK</name>
<dbReference type="InterPro" id="IPR010126">
    <property type="entry name" value="Esterase_phb"/>
</dbReference>
<dbReference type="EMBL" id="PDOB01000013">
    <property type="protein sequence ID" value="PIL39881.1"/>
    <property type="molecule type" value="Genomic_DNA"/>
</dbReference>
<dbReference type="GO" id="GO:0005576">
    <property type="term" value="C:extracellular region"/>
    <property type="evidence" value="ECO:0007669"/>
    <property type="project" value="InterPro"/>
</dbReference>
<sequence length="404" mass="42954">MKLNDNLFARLRAATSTLLEQGPVAATAAIQKVLQEQGQGQGVGTPPRQPATQAQPMRDINPPPPTARPAATPQQQPSAAPAATDILNQLMPDLMATLERAGGAVHKDFKMPNFDLGAMGGTAEPLPGKFIDGSHTNPAGTRSYKLYVPSTYTGTEAVPLVVMLHGCTQNPVDFASGTQMNQLAEEMQCLVVYPAQSQQANAQRCWNWFSATDQTRDQGEPSIIAGITRDVMAGHKVDDAQVYVAGLSAGGAMATIMGTLYPDLYAAVGVHSGLPFASAHDLPSALAAMKGKFSRPQEAGKSIPIIVFHGDRDTTVHPAAGDELIARGKHHAARETVIEPGRVPNGHAYTRTVHKHPDGTPQAEQWLIHGAGHAWSGGSAHGSYTDGKGPDASREMMRFFRTKR</sequence>